<keyword evidence="3 4" id="KW-0408">Iron</keyword>
<comment type="similarity">
    <text evidence="1">Belongs to the indoleamine 2,3-dioxygenase family.</text>
</comment>
<keyword evidence="6" id="KW-1185">Reference proteome</keyword>
<dbReference type="SUPFAM" id="SSF140959">
    <property type="entry name" value="Indolic compounds 2,3-dioxygenase-like"/>
    <property type="match status" value="1"/>
</dbReference>
<dbReference type="GO" id="GO:0034354">
    <property type="term" value="P:'de novo' NAD+ biosynthetic process from L-tryptophan"/>
    <property type="evidence" value="ECO:0007669"/>
    <property type="project" value="TreeGrafter"/>
</dbReference>
<keyword evidence="2 4" id="KW-0479">Metal-binding</keyword>
<dbReference type="EMBL" id="JAODUO010002378">
    <property type="protein sequence ID" value="KAK2152948.1"/>
    <property type="molecule type" value="Genomic_DNA"/>
</dbReference>
<evidence type="ECO:0008006" key="7">
    <source>
        <dbReference type="Google" id="ProtNLM"/>
    </source>
</evidence>
<comment type="caution">
    <text evidence="5">The sequence shown here is derived from an EMBL/GenBank/DDBJ whole genome shotgun (WGS) entry which is preliminary data.</text>
</comment>
<dbReference type="GO" id="GO:0046872">
    <property type="term" value="F:metal ion binding"/>
    <property type="evidence" value="ECO:0007669"/>
    <property type="project" value="UniProtKB-KW"/>
</dbReference>
<dbReference type="GO" id="GO:0020037">
    <property type="term" value="F:heme binding"/>
    <property type="evidence" value="ECO:0007669"/>
    <property type="project" value="InterPro"/>
</dbReference>
<gene>
    <name evidence="5" type="ORF">NP493_2382g00003</name>
</gene>
<evidence type="ECO:0000256" key="4">
    <source>
        <dbReference type="PIRSR" id="PIRSR600898-1"/>
    </source>
</evidence>
<evidence type="ECO:0000256" key="2">
    <source>
        <dbReference type="ARBA" id="ARBA00022723"/>
    </source>
</evidence>
<accession>A0AAD9N2E2</accession>
<evidence type="ECO:0000313" key="6">
    <source>
        <dbReference type="Proteomes" id="UP001209878"/>
    </source>
</evidence>
<dbReference type="InterPro" id="IPR000898">
    <property type="entry name" value="Indolamine_dOase"/>
</dbReference>
<evidence type="ECO:0000313" key="5">
    <source>
        <dbReference type="EMBL" id="KAK2152948.1"/>
    </source>
</evidence>
<organism evidence="5 6">
    <name type="scientific">Ridgeia piscesae</name>
    <name type="common">Tubeworm</name>
    <dbReference type="NCBI Taxonomy" id="27915"/>
    <lineage>
        <taxon>Eukaryota</taxon>
        <taxon>Metazoa</taxon>
        <taxon>Spiralia</taxon>
        <taxon>Lophotrochozoa</taxon>
        <taxon>Annelida</taxon>
        <taxon>Polychaeta</taxon>
        <taxon>Sedentaria</taxon>
        <taxon>Canalipalpata</taxon>
        <taxon>Sabellida</taxon>
        <taxon>Siboglinidae</taxon>
        <taxon>Ridgeia</taxon>
    </lineage>
</organism>
<dbReference type="InterPro" id="IPR037217">
    <property type="entry name" value="Trp/Indoleamine_2_3_dOase-like"/>
</dbReference>
<proteinExistence type="inferred from homology"/>
<protein>
    <recommendedName>
        <fullName evidence="7">Indoleamine 2,3-dioxygenase</fullName>
    </recommendedName>
</protein>
<dbReference type="GO" id="GO:0019441">
    <property type="term" value="P:L-tryptophan catabolic process to kynurenine"/>
    <property type="evidence" value="ECO:0007669"/>
    <property type="project" value="InterPro"/>
</dbReference>
<keyword evidence="4" id="KW-0349">Heme</keyword>
<sequence length="118" mass="13161">VNGGSGAQSPIVQCLDAALGITHEPEKQAFLDNMREFMMPRHRAFIDALRQAPSIRNYVKARGNNELLAAYNQCVDAFRAFRTVHIQLVARFVVIMADKWTKQDKHKSISECGTGGQS</sequence>
<dbReference type="GO" id="GO:0004833">
    <property type="term" value="F:L-tryptophan 2,3-dioxygenase activity"/>
    <property type="evidence" value="ECO:0007669"/>
    <property type="project" value="TreeGrafter"/>
</dbReference>
<dbReference type="Pfam" id="PF01231">
    <property type="entry name" value="IDO"/>
    <property type="match status" value="1"/>
</dbReference>
<name>A0AAD9N2E2_RIDPI</name>
<feature type="binding site" description="proximal binding residue" evidence="4">
    <location>
        <position position="85"/>
    </location>
    <ligand>
        <name>heme b</name>
        <dbReference type="ChEBI" id="CHEBI:60344"/>
    </ligand>
    <ligandPart>
        <name>Fe</name>
        <dbReference type="ChEBI" id="CHEBI:18248"/>
    </ligandPart>
</feature>
<dbReference type="PANTHER" id="PTHR28657:SF5">
    <property type="entry name" value="INDOLEAMINE 2,3-DIOXYGENASE"/>
    <property type="match status" value="1"/>
</dbReference>
<dbReference type="GO" id="GO:0005737">
    <property type="term" value="C:cytoplasm"/>
    <property type="evidence" value="ECO:0007669"/>
    <property type="project" value="TreeGrafter"/>
</dbReference>
<dbReference type="AlphaFoldDB" id="A0AAD9N2E2"/>
<evidence type="ECO:0000256" key="1">
    <source>
        <dbReference type="ARBA" id="ARBA00007119"/>
    </source>
</evidence>
<evidence type="ECO:0000256" key="3">
    <source>
        <dbReference type="ARBA" id="ARBA00023004"/>
    </source>
</evidence>
<feature type="non-terminal residue" evidence="5">
    <location>
        <position position="118"/>
    </location>
</feature>
<dbReference type="Proteomes" id="UP001209878">
    <property type="component" value="Unassembled WGS sequence"/>
</dbReference>
<dbReference type="GO" id="GO:0033754">
    <property type="term" value="F:indoleamine 2,3-dioxygenase activity"/>
    <property type="evidence" value="ECO:0007669"/>
    <property type="project" value="TreeGrafter"/>
</dbReference>
<dbReference type="Gene3D" id="1.20.58.480">
    <property type="match status" value="1"/>
</dbReference>
<dbReference type="PANTHER" id="PTHR28657">
    <property type="entry name" value="INDOLEAMINE 2,3-DIOXYGENASE"/>
    <property type="match status" value="1"/>
</dbReference>
<reference evidence="5" key="1">
    <citation type="journal article" date="2023" name="Mol. Biol. Evol.">
        <title>Third-Generation Sequencing Reveals the Adaptive Role of the Epigenome in Three Deep-Sea Polychaetes.</title>
        <authorList>
            <person name="Perez M."/>
            <person name="Aroh O."/>
            <person name="Sun Y."/>
            <person name="Lan Y."/>
            <person name="Juniper S.K."/>
            <person name="Young C.R."/>
            <person name="Angers B."/>
            <person name="Qian P.Y."/>
        </authorList>
    </citation>
    <scope>NUCLEOTIDE SEQUENCE</scope>
    <source>
        <strain evidence="5">R07B-5</strain>
    </source>
</reference>